<protein>
    <submittedName>
        <fullName evidence="1">Uncharacterized protein</fullName>
    </submittedName>
</protein>
<proteinExistence type="predicted"/>
<gene>
    <name evidence="1" type="ORF">D7V64_08165</name>
</gene>
<dbReference type="RefSeq" id="WP_120367385.1">
    <property type="nucleotide sequence ID" value="NZ_RAXZ01000008.1"/>
</dbReference>
<evidence type="ECO:0000313" key="2">
    <source>
        <dbReference type="Proteomes" id="UP000281084"/>
    </source>
</evidence>
<reference evidence="1 2" key="1">
    <citation type="submission" date="2018-09" db="EMBL/GenBank/DDBJ databases">
        <title>The draft genome of Acinetobacter spp. strains.</title>
        <authorList>
            <person name="Qin J."/>
            <person name="Feng Y."/>
            <person name="Zong Z."/>
        </authorList>
    </citation>
    <scope>NUCLEOTIDE SEQUENCE [LARGE SCALE GENOMIC DNA]</scope>
    <source>
        <strain evidence="1 2">WCHAc060002</strain>
    </source>
</reference>
<dbReference type="AlphaFoldDB" id="A0A3A8GC93"/>
<organism evidence="1 2">
    <name type="scientific">Acinetobacter cumulans</name>
    <dbReference type="NCBI Taxonomy" id="2136182"/>
    <lineage>
        <taxon>Bacteria</taxon>
        <taxon>Pseudomonadati</taxon>
        <taxon>Pseudomonadota</taxon>
        <taxon>Gammaproteobacteria</taxon>
        <taxon>Moraxellales</taxon>
        <taxon>Moraxellaceae</taxon>
        <taxon>Acinetobacter</taxon>
    </lineage>
</organism>
<evidence type="ECO:0000313" key="1">
    <source>
        <dbReference type="EMBL" id="RKG52960.1"/>
    </source>
</evidence>
<accession>A0A3A8GC93</accession>
<sequence>MKNIAIKNILDPRVVADVFESAKHDQKAQRIFENCRKKQKPKTLRQKIMAKLKGIYESKHSKFR</sequence>
<comment type="caution">
    <text evidence="1">The sequence shown here is derived from an EMBL/GenBank/DDBJ whole genome shotgun (WGS) entry which is preliminary data.</text>
</comment>
<dbReference type="Proteomes" id="UP000281084">
    <property type="component" value="Unassembled WGS sequence"/>
</dbReference>
<name>A0A3A8GC93_9GAMM</name>
<dbReference type="EMBL" id="RAXZ01000008">
    <property type="protein sequence ID" value="RKG52960.1"/>
    <property type="molecule type" value="Genomic_DNA"/>
</dbReference>